<name>A0ABY5MMB5_9HYPH</name>
<keyword evidence="3" id="KW-0560">Oxidoreductase</keyword>
<dbReference type="CDD" id="cd08253">
    <property type="entry name" value="zeta_crystallin"/>
    <property type="match status" value="1"/>
</dbReference>
<dbReference type="InterPro" id="IPR051603">
    <property type="entry name" value="Zinc-ADH_QOR/CCCR"/>
</dbReference>
<dbReference type="Gene3D" id="3.40.50.720">
    <property type="entry name" value="NAD(P)-binding Rossmann-like Domain"/>
    <property type="match status" value="1"/>
</dbReference>
<sequence length="325" mass="34254">MKAAWYERNGPARNVLEVGETPTPQPAAGEVRVRVHASGVNPSDVKGRAGRPLIGPRIIPHSDGAGDIDAVGAGVSRSRIGERVWLWNGQWRRTSGTAAEYICVPEAQAVRLPEHVDYATGACFGIPALTALHAVNRLEKLPGKTLLIIGAGSSVAHYALQVAKARGARVLGTASPARAARARAAGADFVIDYKSKDVAKVVKDLTAGKGVDGIIDMDFASTADLLSQGVLAAHGKCVSYGSNYAGDIALSFPAMLWNSLTLEVFLVYELQEEARARAIDQLTALLASNALKHDVAARFRLDEIAKAHEAVEGGQAVGNVIVDIV</sequence>
<reference evidence="3 4" key="1">
    <citation type="submission" date="2018-07" db="EMBL/GenBank/DDBJ databases">
        <title>Genome sequence of Nitratireductor thuwali#1536.</title>
        <authorList>
            <person name="Michoud G."/>
            <person name="Merlino G."/>
            <person name="Sefrji F.O."/>
            <person name="Daffonchio D."/>
        </authorList>
    </citation>
    <scope>NUCLEOTIDE SEQUENCE [LARGE SCALE GENOMIC DNA]</scope>
    <source>
        <strain evidence="4">Nit1536</strain>
    </source>
</reference>
<dbReference type="EMBL" id="CP030941">
    <property type="protein sequence ID" value="UUP18429.1"/>
    <property type="molecule type" value="Genomic_DNA"/>
</dbReference>
<dbReference type="InterPro" id="IPR013149">
    <property type="entry name" value="ADH-like_C"/>
</dbReference>
<dbReference type="PANTHER" id="PTHR44154">
    <property type="entry name" value="QUINONE OXIDOREDUCTASE"/>
    <property type="match status" value="1"/>
</dbReference>
<dbReference type="PANTHER" id="PTHR44154:SF1">
    <property type="entry name" value="QUINONE OXIDOREDUCTASE"/>
    <property type="match status" value="1"/>
</dbReference>
<accession>A0ABY5MMB5</accession>
<dbReference type="SUPFAM" id="SSF50129">
    <property type="entry name" value="GroES-like"/>
    <property type="match status" value="1"/>
</dbReference>
<proteinExistence type="predicted"/>
<dbReference type="InterPro" id="IPR013154">
    <property type="entry name" value="ADH-like_N"/>
</dbReference>
<dbReference type="Proteomes" id="UP001342418">
    <property type="component" value="Chromosome"/>
</dbReference>
<dbReference type="EC" id="1.3.1.103" evidence="3"/>
<evidence type="ECO:0000313" key="4">
    <source>
        <dbReference type="Proteomes" id="UP001342418"/>
    </source>
</evidence>
<gene>
    <name evidence="3" type="ORF">NTH_02910</name>
</gene>
<dbReference type="InterPro" id="IPR020843">
    <property type="entry name" value="ER"/>
</dbReference>
<evidence type="ECO:0000313" key="3">
    <source>
        <dbReference type="EMBL" id="UUP18429.1"/>
    </source>
</evidence>
<dbReference type="SMART" id="SM00829">
    <property type="entry name" value="PKS_ER"/>
    <property type="match status" value="1"/>
</dbReference>
<dbReference type="RefSeq" id="WP_338530661.1">
    <property type="nucleotide sequence ID" value="NZ_CP030941.1"/>
</dbReference>
<dbReference type="GO" id="GO:0102523">
    <property type="term" value="F:2-chloroacrylate reductase activity"/>
    <property type="evidence" value="ECO:0007669"/>
    <property type="project" value="UniProtKB-EC"/>
</dbReference>
<protein>
    <submittedName>
        <fullName evidence="3">2-haloacrylate reductase</fullName>
        <ecNumber evidence="3">1.3.1.103</ecNumber>
    </submittedName>
</protein>
<keyword evidence="4" id="KW-1185">Reference proteome</keyword>
<dbReference type="SUPFAM" id="SSF51735">
    <property type="entry name" value="NAD(P)-binding Rossmann-fold domains"/>
    <property type="match status" value="1"/>
</dbReference>
<dbReference type="Pfam" id="PF00107">
    <property type="entry name" value="ADH_zinc_N"/>
    <property type="match status" value="1"/>
</dbReference>
<feature type="domain" description="Enoyl reductase (ER)" evidence="2">
    <location>
        <begin position="12"/>
        <end position="322"/>
    </location>
</feature>
<keyword evidence="1" id="KW-0521">NADP</keyword>
<dbReference type="Gene3D" id="3.90.180.10">
    <property type="entry name" value="Medium-chain alcohol dehydrogenases, catalytic domain"/>
    <property type="match status" value="1"/>
</dbReference>
<dbReference type="InterPro" id="IPR036291">
    <property type="entry name" value="NAD(P)-bd_dom_sf"/>
</dbReference>
<evidence type="ECO:0000259" key="2">
    <source>
        <dbReference type="SMART" id="SM00829"/>
    </source>
</evidence>
<dbReference type="Pfam" id="PF08240">
    <property type="entry name" value="ADH_N"/>
    <property type="match status" value="1"/>
</dbReference>
<dbReference type="InterPro" id="IPR011032">
    <property type="entry name" value="GroES-like_sf"/>
</dbReference>
<organism evidence="3 4">
    <name type="scientific">Nitratireductor thuwali</name>
    <dbReference type="NCBI Taxonomy" id="2267699"/>
    <lineage>
        <taxon>Bacteria</taxon>
        <taxon>Pseudomonadati</taxon>
        <taxon>Pseudomonadota</taxon>
        <taxon>Alphaproteobacteria</taxon>
        <taxon>Hyphomicrobiales</taxon>
        <taxon>Phyllobacteriaceae</taxon>
        <taxon>Nitratireductor</taxon>
    </lineage>
</organism>
<evidence type="ECO:0000256" key="1">
    <source>
        <dbReference type="ARBA" id="ARBA00022857"/>
    </source>
</evidence>